<evidence type="ECO:0000256" key="1">
    <source>
        <dbReference type="ARBA" id="ARBA00004606"/>
    </source>
</evidence>
<dbReference type="PANTHER" id="PTHR46671">
    <property type="entry name" value="PROTEIN CBG11221"/>
    <property type="match status" value="1"/>
</dbReference>
<evidence type="ECO:0000256" key="2">
    <source>
        <dbReference type="ARBA" id="ARBA00022676"/>
    </source>
</evidence>
<accession>A0A0N4Z577</accession>
<dbReference type="GO" id="GO:0016757">
    <property type="term" value="F:glycosyltransferase activity"/>
    <property type="evidence" value="ECO:0007669"/>
    <property type="project" value="UniProtKB-KW"/>
</dbReference>
<dbReference type="WBParaSite" id="PTRK_0000217900.1">
    <property type="protein sequence ID" value="PTRK_0000217900.1"/>
    <property type="gene ID" value="PTRK_0000217900"/>
</dbReference>
<dbReference type="STRING" id="131310.A0A0N4Z577"/>
<dbReference type="Pfam" id="PF02485">
    <property type="entry name" value="Branch"/>
    <property type="match status" value="1"/>
</dbReference>
<evidence type="ECO:0000256" key="5">
    <source>
        <dbReference type="ARBA" id="ARBA00023180"/>
    </source>
</evidence>
<keyword evidence="6" id="KW-1185">Reference proteome</keyword>
<keyword evidence="3" id="KW-0808">Transferase</keyword>
<keyword evidence="4" id="KW-0472">Membrane</keyword>
<dbReference type="Proteomes" id="UP000038045">
    <property type="component" value="Unplaced"/>
</dbReference>
<dbReference type="GO" id="GO:0016020">
    <property type="term" value="C:membrane"/>
    <property type="evidence" value="ECO:0007669"/>
    <property type="project" value="UniProtKB-SubCell"/>
</dbReference>
<keyword evidence="2" id="KW-0328">Glycosyltransferase</keyword>
<sequence length="438" mass="51911">MIFLFNYTPNINIILSAPKKYALKRSKISEGTKLWKPIEFNINCSQVIHNDREYINQIKNKRYIVTEELKNFSMTCEDIRKRGFYPSESLSEMELNNPIAYARNVYKDYVLLELQFLLSYAPQNHYCFSIDAKSYDLYIKLKQLSKCFNNVYIPLKKFNMTGGGIYQSLSTFECMNILKYKKWKYLFVLQNDDFPIKSNREIVEILVAKNYSLDMEFCDPSPFIDNRIDHTKKWNYKSLEFFNETNLSEEKKKFLNNDIQFQKGSYASGMPRESVDYILNKINITKYLNQINTVSKYGEDEMVWQTLFADDLLNIPHHVDKNCLSTYYNETIFTIRHAIWSGSPCKSNLWHHSVCVYGIEMLDEINNIKSLFGYRFKIDMDFGAALCYTEYLFNKTYHDGFKGKDLAFYRNSLQTIYQNSKGIDKDGIIMECRLNKRW</sequence>
<dbReference type="PANTHER" id="PTHR46671:SF7">
    <property type="entry name" value="CORE-2_I-BRANCHING ENZYME"/>
    <property type="match status" value="1"/>
</dbReference>
<organism evidence="6 7">
    <name type="scientific">Parastrongyloides trichosuri</name>
    <name type="common">Possum-specific nematode worm</name>
    <dbReference type="NCBI Taxonomy" id="131310"/>
    <lineage>
        <taxon>Eukaryota</taxon>
        <taxon>Metazoa</taxon>
        <taxon>Ecdysozoa</taxon>
        <taxon>Nematoda</taxon>
        <taxon>Chromadorea</taxon>
        <taxon>Rhabditida</taxon>
        <taxon>Tylenchina</taxon>
        <taxon>Panagrolaimomorpha</taxon>
        <taxon>Strongyloidoidea</taxon>
        <taxon>Strongyloididae</taxon>
        <taxon>Parastrongyloides</taxon>
    </lineage>
</organism>
<evidence type="ECO:0000256" key="4">
    <source>
        <dbReference type="ARBA" id="ARBA00023136"/>
    </source>
</evidence>
<name>A0A0N4Z577_PARTI</name>
<keyword evidence="5" id="KW-0325">Glycoprotein</keyword>
<evidence type="ECO:0000256" key="3">
    <source>
        <dbReference type="ARBA" id="ARBA00022679"/>
    </source>
</evidence>
<proteinExistence type="predicted"/>
<evidence type="ECO:0000313" key="7">
    <source>
        <dbReference type="WBParaSite" id="PTRK_0000217900.1"/>
    </source>
</evidence>
<comment type="subcellular location">
    <subcellularLocation>
        <location evidence="1">Membrane</location>
        <topology evidence="1">Single-pass type II membrane protein</topology>
    </subcellularLocation>
</comment>
<dbReference type="AlphaFoldDB" id="A0A0N4Z577"/>
<reference evidence="7" key="1">
    <citation type="submission" date="2017-02" db="UniProtKB">
        <authorList>
            <consortium name="WormBaseParasite"/>
        </authorList>
    </citation>
    <scope>IDENTIFICATION</scope>
</reference>
<dbReference type="InterPro" id="IPR003406">
    <property type="entry name" value="Glyco_trans_14"/>
</dbReference>
<protein>
    <submittedName>
        <fullName evidence="7">Glycosyltransferase family 92 protein</fullName>
    </submittedName>
</protein>
<evidence type="ECO:0000313" key="6">
    <source>
        <dbReference type="Proteomes" id="UP000038045"/>
    </source>
</evidence>